<feature type="compositionally biased region" description="Low complexity" evidence="1">
    <location>
        <begin position="140"/>
        <end position="162"/>
    </location>
</feature>
<dbReference type="PANTHER" id="PTHR31865:SF3">
    <property type="entry name" value="PHOSPHODIESTERASE EPSILON-1, PUTATIVE (DUF1685)-RELATED"/>
    <property type="match status" value="1"/>
</dbReference>
<proteinExistence type="predicted"/>
<organism evidence="2 3">
    <name type="scientific">Taxus chinensis</name>
    <name type="common">Chinese yew</name>
    <name type="synonym">Taxus wallichiana var. chinensis</name>
    <dbReference type="NCBI Taxonomy" id="29808"/>
    <lineage>
        <taxon>Eukaryota</taxon>
        <taxon>Viridiplantae</taxon>
        <taxon>Streptophyta</taxon>
        <taxon>Embryophyta</taxon>
        <taxon>Tracheophyta</taxon>
        <taxon>Spermatophyta</taxon>
        <taxon>Pinopsida</taxon>
        <taxon>Pinidae</taxon>
        <taxon>Conifers II</taxon>
        <taxon>Cupressales</taxon>
        <taxon>Taxaceae</taxon>
        <taxon>Taxus</taxon>
    </lineage>
</organism>
<evidence type="ECO:0000313" key="2">
    <source>
        <dbReference type="EMBL" id="KAH9331039.1"/>
    </source>
</evidence>
<accession>A0AA38LPC4</accession>
<dbReference type="PANTHER" id="PTHR31865">
    <property type="entry name" value="OSJNBA0071G03.3 PROTEIN"/>
    <property type="match status" value="1"/>
</dbReference>
<keyword evidence="3" id="KW-1185">Reference proteome</keyword>
<sequence>MAGEERNISHLGSGDPNASVNKNAENDGLQWRRQNAMKVSRKKQVLHKQRSCTDLSREEAWLRKKDQVVCETKSSSVSRCVSDCTGERSRCLEDKDLEELRGCIDLGFRFSFDEDHNHLCNTFPALDLYYAINRQFNVSKSKSSPKSTSVHGSDSSVVSPSSPNCEAWRISSPGDNSQEVKTKLRHWAQLVACSIRQSC</sequence>
<feature type="region of interest" description="Disordered" evidence="1">
    <location>
        <begin position="140"/>
        <end position="164"/>
    </location>
</feature>
<evidence type="ECO:0000313" key="3">
    <source>
        <dbReference type="Proteomes" id="UP000824469"/>
    </source>
</evidence>
<gene>
    <name evidence="2" type="ORF">KI387_003147</name>
</gene>
<feature type="region of interest" description="Disordered" evidence="1">
    <location>
        <begin position="1"/>
        <end position="34"/>
    </location>
</feature>
<dbReference type="Pfam" id="PF07939">
    <property type="entry name" value="DUF1685"/>
    <property type="match status" value="1"/>
</dbReference>
<dbReference type="OMA" id="CREEAWL"/>
<name>A0AA38LPC4_TAXCH</name>
<dbReference type="AlphaFoldDB" id="A0AA38LPC4"/>
<dbReference type="Proteomes" id="UP000824469">
    <property type="component" value="Unassembled WGS sequence"/>
</dbReference>
<comment type="caution">
    <text evidence="2">The sequence shown here is derived from an EMBL/GenBank/DDBJ whole genome shotgun (WGS) entry which is preliminary data.</text>
</comment>
<dbReference type="EMBL" id="JAHRHJ020000001">
    <property type="protein sequence ID" value="KAH9331039.1"/>
    <property type="molecule type" value="Genomic_DNA"/>
</dbReference>
<evidence type="ECO:0000256" key="1">
    <source>
        <dbReference type="SAM" id="MobiDB-lite"/>
    </source>
</evidence>
<reference evidence="2 3" key="1">
    <citation type="journal article" date="2021" name="Nat. Plants">
        <title>The Taxus genome provides insights into paclitaxel biosynthesis.</title>
        <authorList>
            <person name="Xiong X."/>
            <person name="Gou J."/>
            <person name="Liao Q."/>
            <person name="Li Y."/>
            <person name="Zhou Q."/>
            <person name="Bi G."/>
            <person name="Li C."/>
            <person name="Du R."/>
            <person name="Wang X."/>
            <person name="Sun T."/>
            <person name="Guo L."/>
            <person name="Liang H."/>
            <person name="Lu P."/>
            <person name="Wu Y."/>
            <person name="Zhang Z."/>
            <person name="Ro D.K."/>
            <person name="Shang Y."/>
            <person name="Huang S."/>
            <person name="Yan J."/>
        </authorList>
    </citation>
    <scope>NUCLEOTIDE SEQUENCE [LARGE SCALE GENOMIC DNA]</scope>
    <source>
        <strain evidence="2">Ta-2019</strain>
    </source>
</reference>
<dbReference type="InterPro" id="IPR012881">
    <property type="entry name" value="DUF1685"/>
</dbReference>
<protein>
    <submittedName>
        <fullName evidence="2">Uncharacterized protein</fullName>
    </submittedName>
</protein>